<dbReference type="EMBL" id="JAOYFB010000040">
    <property type="protein sequence ID" value="KAK4037015.1"/>
    <property type="molecule type" value="Genomic_DNA"/>
</dbReference>
<organism evidence="1 2">
    <name type="scientific">Daphnia magna</name>
    <dbReference type="NCBI Taxonomy" id="35525"/>
    <lineage>
        <taxon>Eukaryota</taxon>
        <taxon>Metazoa</taxon>
        <taxon>Ecdysozoa</taxon>
        <taxon>Arthropoda</taxon>
        <taxon>Crustacea</taxon>
        <taxon>Branchiopoda</taxon>
        <taxon>Diplostraca</taxon>
        <taxon>Cladocera</taxon>
        <taxon>Anomopoda</taxon>
        <taxon>Daphniidae</taxon>
        <taxon>Daphnia</taxon>
    </lineage>
</organism>
<comment type="caution">
    <text evidence="1">The sequence shown here is derived from an EMBL/GenBank/DDBJ whole genome shotgun (WGS) entry which is preliminary data.</text>
</comment>
<accession>A0ABR0B5P2</accession>
<protein>
    <submittedName>
        <fullName evidence="1">Uncharacterized protein</fullName>
    </submittedName>
</protein>
<name>A0ABR0B5P2_9CRUS</name>
<evidence type="ECO:0000313" key="1">
    <source>
        <dbReference type="EMBL" id="KAK4037015.1"/>
    </source>
</evidence>
<reference evidence="1 2" key="1">
    <citation type="journal article" date="2023" name="Nucleic Acids Res.">
        <title>The hologenome of Daphnia magna reveals possible DNA methylation and microbiome-mediated evolution of the host genome.</title>
        <authorList>
            <person name="Chaturvedi A."/>
            <person name="Li X."/>
            <person name="Dhandapani V."/>
            <person name="Marshall H."/>
            <person name="Kissane S."/>
            <person name="Cuenca-Cambronero M."/>
            <person name="Asole G."/>
            <person name="Calvet F."/>
            <person name="Ruiz-Romero M."/>
            <person name="Marangio P."/>
            <person name="Guigo R."/>
            <person name="Rago D."/>
            <person name="Mirbahai L."/>
            <person name="Eastwood N."/>
            <person name="Colbourne J.K."/>
            <person name="Zhou J."/>
            <person name="Mallon E."/>
            <person name="Orsini L."/>
        </authorList>
    </citation>
    <scope>NUCLEOTIDE SEQUENCE [LARGE SCALE GENOMIC DNA]</scope>
    <source>
        <strain evidence="1">LRV0_1</strain>
    </source>
</reference>
<proteinExistence type="predicted"/>
<keyword evidence="2" id="KW-1185">Reference proteome</keyword>
<evidence type="ECO:0000313" key="2">
    <source>
        <dbReference type="Proteomes" id="UP001234178"/>
    </source>
</evidence>
<dbReference type="Proteomes" id="UP001234178">
    <property type="component" value="Unassembled WGS sequence"/>
</dbReference>
<sequence length="150" mass="17270">MTHTECNFSFNNQRCHLREERKKKQASNTSIDFVIRFLTGLLILLVLDYRKIMLPLGYKELIAAFFKNLFKNQQRASSLYPELAKFLSTVATKRVFGTDSIQPNFSGRDCRTLYAMCTAAICTTTIAFSYYQPQIPSSSTQTNYTINKYS</sequence>
<gene>
    <name evidence="1" type="ORF">OUZ56_029059</name>
</gene>